<dbReference type="EMBL" id="UOFT01000033">
    <property type="protein sequence ID" value="VAW93461.1"/>
    <property type="molecule type" value="Genomic_DNA"/>
</dbReference>
<name>A0A3B0ZP62_9ZZZZ</name>
<keyword evidence="2" id="KW-0067">ATP-binding</keyword>
<dbReference type="InterPro" id="IPR025501">
    <property type="entry name" value="MinD_FleN"/>
</dbReference>
<keyword evidence="3" id="KW-0969">Cilium</keyword>
<dbReference type="SUPFAM" id="SSF52540">
    <property type="entry name" value="P-loop containing nucleoside triphosphate hydrolases"/>
    <property type="match status" value="1"/>
</dbReference>
<dbReference type="AlphaFoldDB" id="A0A3B0ZP62"/>
<reference evidence="3" key="1">
    <citation type="submission" date="2018-06" db="EMBL/GenBank/DDBJ databases">
        <authorList>
            <person name="Zhirakovskaya E."/>
        </authorList>
    </citation>
    <scope>NUCLEOTIDE SEQUENCE</scope>
</reference>
<dbReference type="GO" id="GO:0051782">
    <property type="term" value="P:negative regulation of cell division"/>
    <property type="evidence" value="ECO:0007669"/>
    <property type="project" value="TreeGrafter"/>
</dbReference>
<dbReference type="GO" id="GO:0009898">
    <property type="term" value="C:cytoplasmic side of plasma membrane"/>
    <property type="evidence" value="ECO:0007669"/>
    <property type="project" value="TreeGrafter"/>
</dbReference>
<proteinExistence type="predicted"/>
<protein>
    <submittedName>
        <fullName evidence="3">Flagellar synthesis regulator FleN</fullName>
    </submittedName>
</protein>
<dbReference type="PANTHER" id="PTHR43384">
    <property type="entry name" value="SEPTUM SITE-DETERMINING PROTEIN MIND HOMOLOG, CHLOROPLASTIC-RELATED"/>
    <property type="match status" value="1"/>
</dbReference>
<sequence>MLMAEAQNIYQTAGIQTMQKPHPVRVITVTSGKGGVGKTNVSANLAIALSNLGKKVLIMDADLGLGNIDVLLGLHPKYTLESVIQGEHTLDEVMINGPSGLKVIPAASGIKNMAELSSNQHAGIIQAFSQINQDIDVLIIDTAAGIADSVVSFACAAQEVLVVVCDEPASITDAYALIKLLHKEYGLFRFRILANMVKSVQKGREVYDKLVKVTDRFLDVALEFSGSVPYDESVLKAIRKQRAVVEAFPRSQAAVSYKQIAEKTIRWPIPKTANGHLEFFVERLIQGNTIKAGINS</sequence>
<dbReference type="FunFam" id="3.40.50.300:FF:000158">
    <property type="entry name" value="Site-determining protein"/>
    <property type="match status" value="1"/>
</dbReference>
<keyword evidence="1" id="KW-0547">Nucleotide-binding</keyword>
<dbReference type="GO" id="GO:0016887">
    <property type="term" value="F:ATP hydrolysis activity"/>
    <property type="evidence" value="ECO:0007669"/>
    <property type="project" value="TreeGrafter"/>
</dbReference>
<dbReference type="Pfam" id="PF10609">
    <property type="entry name" value="ParA"/>
    <property type="match status" value="1"/>
</dbReference>
<dbReference type="CDD" id="cd02038">
    <property type="entry name" value="FlhG-like"/>
    <property type="match status" value="1"/>
</dbReference>
<dbReference type="InterPro" id="IPR027417">
    <property type="entry name" value="P-loop_NTPase"/>
</dbReference>
<dbReference type="InterPro" id="IPR033756">
    <property type="entry name" value="YlxH/NBP35"/>
</dbReference>
<keyword evidence="3" id="KW-0282">Flagellum</keyword>
<dbReference type="PANTHER" id="PTHR43384:SF4">
    <property type="entry name" value="CELLULOSE BIOSYNTHESIS PROTEIN BCSQ-RELATED"/>
    <property type="match status" value="1"/>
</dbReference>
<accession>A0A3B0ZP62</accession>
<evidence type="ECO:0000313" key="3">
    <source>
        <dbReference type="EMBL" id="VAW93461.1"/>
    </source>
</evidence>
<keyword evidence="3" id="KW-0966">Cell projection</keyword>
<evidence type="ECO:0000256" key="2">
    <source>
        <dbReference type="ARBA" id="ARBA00022840"/>
    </source>
</evidence>
<dbReference type="GO" id="GO:0005524">
    <property type="term" value="F:ATP binding"/>
    <property type="evidence" value="ECO:0007669"/>
    <property type="project" value="UniProtKB-KW"/>
</dbReference>
<dbReference type="InterPro" id="IPR033875">
    <property type="entry name" value="FlhG"/>
</dbReference>
<dbReference type="PIRSF" id="PIRSF003092">
    <property type="entry name" value="MinD"/>
    <property type="match status" value="1"/>
</dbReference>
<evidence type="ECO:0000256" key="1">
    <source>
        <dbReference type="ARBA" id="ARBA00022741"/>
    </source>
</evidence>
<dbReference type="InterPro" id="IPR050625">
    <property type="entry name" value="ParA/MinD_ATPase"/>
</dbReference>
<gene>
    <name evidence="3" type="ORF">MNBD_GAMMA23-2069</name>
</gene>
<organism evidence="3">
    <name type="scientific">hydrothermal vent metagenome</name>
    <dbReference type="NCBI Taxonomy" id="652676"/>
    <lineage>
        <taxon>unclassified sequences</taxon>
        <taxon>metagenomes</taxon>
        <taxon>ecological metagenomes</taxon>
    </lineage>
</organism>
<dbReference type="GO" id="GO:0005829">
    <property type="term" value="C:cytosol"/>
    <property type="evidence" value="ECO:0007669"/>
    <property type="project" value="TreeGrafter"/>
</dbReference>
<dbReference type="Gene3D" id="3.40.50.300">
    <property type="entry name" value="P-loop containing nucleotide triphosphate hydrolases"/>
    <property type="match status" value="1"/>
</dbReference>